<keyword evidence="4" id="KW-0833">Ubl conjugation pathway</keyword>
<keyword evidence="6" id="KW-0788">Thiol protease</keyword>
<accession>A0A5N6UYD9</accession>
<dbReference type="Pfam" id="PF12340">
    <property type="entry name" value="DUF3638"/>
    <property type="match status" value="1"/>
</dbReference>
<evidence type="ECO:0000256" key="4">
    <source>
        <dbReference type="ARBA" id="ARBA00022786"/>
    </source>
</evidence>
<dbReference type="InterPro" id="IPR027417">
    <property type="entry name" value="P-loop_NTPase"/>
</dbReference>
<dbReference type="EMBL" id="ML738615">
    <property type="protein sequence ID" value="KAE8163715.1"/>
    <property type="molecule type" value="Genomic_DNA"/>
</dbReference>
<keyword evidence="12" id="KW-1185">Reference proteome</keyword>
<dbReference type="Pfam" id="PF12359">
    <property type="entry name" value="DUF3645"/>
    <property type="match status" value="1"/>
</dbReference>
<feature type="domain" description="DUF3645" evidence="9">
    <location>
        <begin position="2321"/>
        <end position="2353"/>
    </location>
</feature>
<organism evidence="11 12">
    <name type="scientific">Aspergillus tamarii</name>
    <dbReference type="NCBI Taxonomy" id="41984"/>
    <lineage>
        <taxon>Eukaryota</taxon>
        <taxon>Fungi</taxon>
        <taxon>Dikarya</taxon>
        <taxon>Ascomycota</taxon>
        <taxon>Pezizomycotina</taxon>
        <taxon>Eurotiomycetes</taxon>
        <taxon>Eurotiomycetidae</taxon>
        <taxon>Eurotiales</taxon>
        <taxon>Aspergillaceae</taxon>
        <taxon>Aspergillus</taxon>
        <taxon>Aspergillus subgen. Circumdati</taxon>
    </lineage>
</organism>
<evidence type="ECO:0000256" key="1">
    <source>
        <dbReference type="ARBA" id="ARBA00000707"/>
    </source>
</evidence>
<dbReference type="EC" id="3.4.19.12" evidence="2"/>
<dbReference type="GO" id="GO:0004843">
    <property type="term" value="F:cysteine-type deubiquitinase activity"/>
    <property type="evidence" value="ECO:0007669"/>
    <property type="project" value="UniProtKB-EC"/>
</dbReference>
<feature type="compositionally biased region" description="Basic and acidic residues" evidence="7">
    <location>
        <begin position="3111"/>
        <end position="3120"/>
    </location>
</feature>
<dbReference type="Gene3D" id="3.40.50.300">
    <property type="entry name" value="P-loop containing nucleotide triphosphate hydrolases"/>
    <property type="match status" value="1"/>
</dbReference>
<feature type="domain" description="DUF3638" evidence="8">
    <location>
        <begin position="1979"/>
        <end position="2202"/>
    </location>
</feature>
<keyword evidence="3" id="KW-0645">Protease</keyword>
<dbReference type="SUPFAM" id="SSF52540">
    <property type="entry name" value="P-loop containing nucleoside triphosphate hydrolases"/>
    <property type="match status" value="1"/>
</dbReference>
<evidence type="ECO:0000313" key="12">
    <source>
        <dbReference type="Proteomes" id="UP000326950"/>
    </source>
</evidence>
<evidence type="ECO:0000259" key="9">
    <source>
        <dbReference type="Pfam" id="PF12359"/>
    </source>
</evidence>
<keyword evidence="5" id="KW-0378">Hydrolase</keyword>
<dbReference type="OrthoDB" id="3182339at2759"/>
<evidence type="ECO:0000256" key="3">
    <source>
        <dbReference type="ARBA" id="ARBA00022670"/>
    </source>
</evidence>
<dbReference type="Pfam" id="PF20255">
    <property type="entry name" value="DUF6606"/>
    <property type="match status" value="1"/>
</dbReference>
<feature type="domain" description="DUF6606" evidence="10">
    <location>
        <begin position="6"/>
        <end position="279"/>
    </location>
</feature>
<evidence type="ECO:0000256" key="6">
    <source>
        <dbReference type="ARBA" id="ARBA00022807"/>
    </source>
</evidence>
<dbReference type="GO" id="GO:0006508">
    <property type="term" value="P:proteolysis"/>
    <property type="evidence" value="ECO:0007669"/>
    <property type="project" value="UniProtKB-KW"/>
</dbReference>
<evidence type="ECO:0000256" key="7">
    <source>
        <dbReference type="SAM" id="MobiDB-lite"/>
    </source>
</evidence>
<proteinExistence type="predicted"/>
<gene>
    <name evidence="11" type="ORF">BDV40DRAFT_299253</name>
</gene>
<comment type="catalytic activity">
    <reaction evidence="1">
        <text>Thiol-dependent hydrolysis of ester, thioester, amide, peptide and isopeptide bonds formed by the C-terminal Gly of ubiquitin (a 76-residue protein attached to proteins as an intracellular targeting signal).</text>
        <dbReference type="EC" id="3.4.19.12"/>
    </reaction>
</comment>
<evidence type="ECO:0000259" key="8">
    <source>
        <dbReference type="Pfam" id="PF12340"/>
    </source>
</evidence>
<feature type="region of interest" description="Disordered" evidence="7">
    <location>
        <begin position="3101"/>
        <end position="3120"/>
    </location>
</feature>
<dbReference type="InterPro" id="IPR051346">
    <property type="entry name" value="OTU_Deubiquitinase"/>
</dbReference>
<dbReference type="PANTHER" id="PTHR13367:SF33">
    <property type="entry name" value="P-LOOP CONTAINING NUCLEOSIDE TRIPHOSPHATE HYDROLASE PROTEIN"/>
    <property type="match status" value="1"/>
</dbReference>
<dbReference type="InterPro" id="IPR046541">
    <property type="entry name" value="DUF6606"/>
</dbReference>
<evidence type="ECO:0000313" key="11">
    <source>
        <dbReference type="EMBL" id="KAE8163715.1"/>
    </source>
</evidence>
<dbReference type="PANTHER" id="PTHR13367">
    <property type="entry name" value="UBIQUITIN THIOESTERASE"/>
    <property type="match status" value="1"/>
</dbReference>
<reference evidence="11 12" key="1">
    <citation type="submission" date="2019-04" db="EMBL/GenBank/DDBJ databases">
        <title>Friends and foes A comparative genomics study of 23 Aspergillus species from section Flavi.</title>
        <authorList>
            <consortium name="DOE Joint Genome Institute"/>
            <person name="Kjaerbolling I."/>
            <person name="Vesth T."/>
            <person name="Frisvad J.C."/>
            <person name="Nybo J.L."/>
            <person name="Theobald S."/>
            <person name="Kildgaard S."/>
            <person name="Isbrandt T."/>
            <person name="Kuo A."/>
            <person name="Sato A."/>
            <person name="Lyhne E.K."/>
            <person name="Kogle M.E."/>
            <person name="Wiebenga A."/>
            <person name="Kun R.S."/>
            <person name="Lubbers R.J."/>
            <person name="Makela M.R."/>
            <person name="Barry K."/>
            <person name="Chovatia M."/>
            <person name="Clum A."/>
            <person name="Daum C."/>
            <person name="Haridas S."/>
            <person name="He G."/>
            <person name="LaButti K."/>
            <person name="Lipzen A."/>
            <person name="Mondo S."/>
            <person name="Riley R."/>
            <person name="Salamov A."/>
            <person name="Simmons B.A."/>
            <person name="Magnuson J.K."/>
            <person name="Henrissat B."/>
            <person name="Mortensen U.H."/>
            <person name="Larsen T.O."/>
            <person name="Devries R.P."/>
            <person name="Grigoriev I.V."/>
            <person name="Machida M."/>
            <person name="Baker S.E."/>
            <person name="Andersen M.R."/>
        </authorList>
    </citation>
    <scope>NUCLEOTIDE SEQUENCE [LARGE SCALE GENOMIC DNA]</scope>
    <source>
        <strain evidence="11 12">CBS 117626</strain>
    </source>
</reference>
<dbReference type="InterPro" id="IPR022099">
    <property type="entry name" value="DUF3638"/>
</dbReference>
<evidence type="ECO:0000256" key="2">
    <source>
        <dbReference type="ARBA" id="ARBA00012759"/>
    </source>
</evidence>
<dbReference type="InterPro" id="IPR022105">
    <property type="entry name" value="DUF3645"/>
</dbReference>
<sequence length="3120" mass="355807">MLSLTFNHVVLPPKLPGKQETEAQVIEIQNDLLSRVLDAARKLKEISDAKSVVAWEYIERMLRTLEEVSTEGWVNEASLLGALKDLQPGNAIIVQIALQNACILIRYPSDEDESIIFETFETSPTAESTLAAQGALKWDFPGSAVSLPLSEFGNPVFQKSLARFLARASREVLDEFCRKTHKAGVKVSETRDTVDPAIISQFLITLLETNGSRSHPPLLRKRVKDDVCWDNAELPWRRSPFWLALRVCIQRLLYLHLGVELGRMQYKFLMCTLMAHLLEDSVYIVDHEQCNFLKTKVCRRLAKLENERENASAVMRDAYTWLFAVIGPECQKSIDTVTSVFEARWDSFKSLPYSKAVLDCSRQSQGACKVVDPTALDKNSKKGKTEQFSAITTRYTSLADMERAMEASAPHIPDEKGKCEALCMNLSCQIEDYVSAVGQAYENDPEQMSVFILSVFELWIQMDKCAIVVHPLLAEYHPWFLPELLDVLLLSRKYHMERLQKVQDYIHERCTKAKVQDMTIFSDPSLRGFTNRYFNLKEAENLQNLQRNIETASDATRADKETELAQANALHQDSTEKLAATSCNLRRLPDGKHDIRDCKHCFYGRRRRRLEINVHEDFLPSTDNPAERRAVIFELDVPKCFAPYRDTTWRIVYSLCQQHFRSPSDKPEVLLKEYPQLKLYNKSKANQKLSLASHTKSFLGTHYKPKRLPAKEKNILLPLGLTFSYYDRERNVWLADFPKQLTCAHHFTLCLPKNLPFAALYSTPDFAADAPGPSSYKAIASITECPSRLSVHEYVAHQNVMGGKNRRWLSILSELGSSNINFSLQDTAILFHLLVLQAGPQLKNDSLRAVHCAFRDVNFCRRLIEQIEQHVEMISPNWREYYYMETLLTLTIQACEISCSESQRQAHNLLLKIRGITLAWTTALRSKIRCAQETDTAESAAIYCLFSALLCRRTFALQACSGQGLDAESFKDFIEATVTMQESSVIDVSTFTTFTRNMLVRDIKMAAALRPMLRQAVTVYQTSLISAIDTCWPGAKHTSRQYTQWQFLPLSNEWWLMSVAQGTETTIPQVIHYHLLEGHLLVDGQTMGKLPADMRNSDVLKELFGNKRLVAYPSNMSGMSYVLATDQEGHQIHLGYRREDLVIRSVKSGKTLDQLVDNCFHWIDLNSGDIEVRRQERLWKESNWSISTRNPRAQRRNASLVDPHSALFGLVAKTLLNFEQPHMITVVQPLKGNLTVELKRMDLTFYVNGKGLLQCKQLAAEIDPNQDPGTLYGLLSMLVLRRVHNRSQRIVIIPVGTPTYRRQGMHVHVETANSGTYATYTVDSILGQLHSPPEPRLLYNKALLHALTSYFIPDPLTGRTGTEEALSWLQFGYCQPWAPLTKDSMEILSVISALAPRRVYYPKDRKSQQTVHWDHQLATTIQHDAYLSIIDHIVEKSKRLEAFELNAPSKTIETPVTVPHLRDRGYWRRSVYERPGLLSSHATQPLDLPYIARDHWKPSERSSNVREIVHLLKQRPSSVHTTSKVVSLLEEWPLIGGYTTEFIPYSIEECMNANLAHEWGGWVNLCKNCDQEAAYRLMFELGVVAFGNDVGMGSLRVIVAFFLLEDLKSLSLPPYSSFSGFKVGQKPRFVVLSIKVRPFCEAYGGSSEEQKKNKQPKTTEEIRQIEVAKAEHNLKCANECHEFAKFLLDQWPCAEPTVEGFDQSYLNASRVMEEVIPEWFRQYKNLRLYHHIGEVQTVLDRHSAVTNMVDKPHICPKPVLFERPGLRYCIPRLGGELLQKPGPKLNIQHDVHTVKLWAKSQMTTASPTSTSNRRHTHPGVTELQRLVSGIMDSRCPVKMRYGQDLKESIDALKLLEYTDEREINMQVNWEFATEIFNFEIQEARTVVSQYFSQISRSLSLNEARFKWLQQSNLWPCVTPVTVLQQLASTFRNSFGPSMKDAIILYGLAIAKLQRLNRMKTAFGKRDKETLRQEYKNQGHTNWEPSEYPDWLLLEINANIQIREDQVTVAKEMISPSSGCNSVLQMNMGRGKTSVIMTMVASVLANGKVLTRILVPKALLSQGAQILQSRLGGLLNREITHIPFSRRTPSTPCLIGEYRKLHEDMLHRAGIILGVPEHILSFKLSGLQQLSDGKHGEATAMVEVQRWLNEVCRDVLDECDFTLAVKTQLIYPSGSQLMVDGYPSRWEVTMRVLDLVARHLPDLAREFPRSIDVIERTSTGFSVVFFLRKDVEEALAQKIREDITYGQMSILPMGKSADEQRDAIRCFISQERVNSSVSKRVSTLFTDAPQVQKTLYLLRGLLAHGILLLCLKKRWNVQYGLHPDRAPMAVPFHAKGVPSDHAEWGHPDVAILLTCLSFYHRGLIEDQLRQSLQEVLRSDDPAIEYDRWTQTSFAFPQTLRHWNTINADDPGQVSEIWRHLRLKPVVINHFLRNFVFHVHAKQFSTKLQASGWDLPLYTNSSGQSAAAEPMRLAITTGFSGTNDNRRLLPLLIKQQDLRGLSHTNAEVLTYLLQKRNRMYKIAANPNGRRYSEIDLLKYLKRQNVRILIDAGAFILEMGNEALAWAWLQEDDQAQAAVYFKQDNQPWLQYRTGRAAPLLSTPFAENMENCVVYIDEAHTRGTDLKLPPHARGALTLGLNQTKDHTVQAAMRLRQLGTTQSVTFVSPPEVHQSILDVGQKSNSNRELQLLYLSQGFDFCHRMQASIDYKKFLTDPDHRNTYIEQLKRPEQQTLEQLYQPQPHEQCDKMSLSINAATSFTGDLTSFVGQLRQSYVESQVKGSIKDSTLEEVEQEREVAFEIEQERELQRPLTMKAYRYPGLHNSIKRFVTIGRLSGDEGYMEAATVLESTDLGRKHGIYASTLLRSLYVSTEFTRVVETKEQSKSIDNFLRLVNWVLWNPQTNVGLVIIPEEAEELIPIIRTMRSSTVHLILYAAPFTKRMLHFDTLNYYALPSLPKGWSPPPWLPFELGILAGRLYFKFSDYKFLLEQLGVDPEKTIAHVDLLAASSSAAASDNFFVRSQLNFLQDWLTLRRQGQDISHTPMGYVCQGTRLRSDHPFFLDNKAVEEMEGADRPLFYGTNCKASDEVQVYYDSEDDAAAAAGVDMMEGGEDDVSDRDVDMQEED</sequence>
<evidence type="ECO:0000256" key="5">
    <source>
        <dbReference type="ARBA" id="ARBA00022801"/>
    </source>
</evidence>
<protein>
    <recommendedName>
        <fullName evidence="2">ubiquitinyl hydrolase 1</fullName>
        <ecNumber evidence="2">3.4.19.12</ecNumber>
    </recommendedName>
</protein>
<name>A0A5N6UYD9_ASPTM</name>
<dbReference type="Proteomes" id="UP000326950">
    <property type="component" value="Unassembled WGS sequence"/>
</dbReference>
<evidence type="ECO:0000259" key="10">
    <source>
        <dbReference type="Pfam" id="PF20255"/>
    </source>
</evidence>